<dbReference type="KEGG" id="bgt:106073458"/>
<dbReference type="PANTHER" id="PTHR28457:SF3">
    <property type="entry name" value="CILIARY-ASSOCIATED CALCIUM-BINDING COILED-COIL PROTEIN 1"/>
    <property type="match status" value="1"/>
</dbReference>
<dbReference type="VEuPathDB" id="VectorBase:BGLB038574"/>
<dbReference type="PANTHER" id="PTHR28457">
    <property type="entry name" value="COILED-COIL DOMAIN-CONTAINING PROTEIN 189"/>
    <property type="match status" value="1"/>
</dbReference>
<dbReference type="OrthoDB" id="2126027at2759"/>
<reference evidence="5" key="2">
    <citation type="submission" date="2025-04" db="UniProtKB">
        <authorList>
            <consortium name="RefSeq"/>
        </authorList>
    </citation>
    <scope>IDENTIFICATION</scope>
</reference>
<gene>
    <name evidence="2" type="primary">106073458</name>
    <name evidence="5" type="synonym">LOC106073458</name>
</gene>
<dbReference type="STRING" id="6526.A0A2C9M4X6"/>
<keyword evidence="4" id="KW-1185">Reference proteome</keyword>
<organism evidence="2 3">
    <name type="scientific">Biomphalaria glabrata</name>
    <name type="common">Bloodfluke planorb</name>
    <name type="synonym">Freshwater snail</name>
    <dbReference type="NCBI Taxonomy" id="6526"/>
    <lineage>
        <taxon>Eukaryota</taxon>
        <taxon>Metazoa</taxon>
        <taxon>Spiralia</taxon>
        <taxon>Lophotrochozoa</taxon>
        <taxon>Mollusca</taxon>
        <taxon>Gastropoda</taxon>
        <taxon>Heterobranchia</taxon>
        <taxon>Euthyneura</taxon>
        <taxon>Panpulmonata</taxon>
        <taxon>Hygrophila</taxon>
        <taxon>Lymnaeoidea</taxon>
        <taxon>Planorbidae</taxon>
        <taxon>Biomphalaria</taxon>
    </lineage>
</organism>
<evidence type="ECO:0000256" key="1">
    <source>
        <dbReference type="SAM" id="MobiDB-lite"/>
    </source>
</evidence>
<evidence type="ECO:0000313" key="3">
    <source>
        <dbReference type="Proteomes" id="UP000076420"/>
    </source>
</evidence>
<reference evidence="2" key="1">
    <citation type="submission" date="2020-05" db="UniProtKB">
        <authorList>
            <consortium name="EnsemblMetazoa"/>
        </authorList>
    </citation>
    <scope>IDENTIFICATION</scope>
    <source>
        <strain evidence="2">BB02</strain>
    </source>
</reference>
<dbReference type="EnsemblMetazoa" id="BGLB038574-RC">
    <property type="protein sequence ID" value="BGLB038574-PC"/>
    <property type="gene ID" value="BGLB038574"/>
</dbReference>
<dbReference type="RefSeq" id="XP_013089476.1">
    <property type="nucleotide sequence ID" value="XM_013234022.2"/>
</dbReference>
<sequence length="332" mass="37663">MQKGKAKPSRSPQAYSEDTPLSERKHSFSDKKISHGYLNFLATNQNLSITDNDHSKKTEFPFLILTQVKCEELIKMTVNEIESELAIFFKLQPATDLKDAAILDYYVGAAYWAKEQGYNVKQFAGFFSICYQLLHKIQEEHCSMVDLFKTYHHKLAGIGTEDKLGDLDFFNIEQAKHITDYLQSSIFQHFKLYDFLFTKPQMEEIMSCNLTLEVPLPAKTPYPPPLDEALSESVYKDYLVLPLSSSSDKVEDSVTSSSLLFDVSLPEDVEDLFAKLTLEDVKTIIQEVTTEVIQNLQTSLDNKIKAQEANVLAKINKIKVIPLEEPAAPSNV</sequence>
<dbReference type="AlphaFoldDB" id="A0A2C9M4X6"/>
<proteinExistence type="predicted"/>
<feature type="region of interest" description="Disordered" evidence="1">
    <location>
        <begin position="1"/>
        <end position="25"/>
    </location>
</feature>
<accession>A0A2C9M4X6</accession>
<dbReference type="VEuPathDB" id="VectorBase:BGLAX_035965"/>
<dbReference type="Pfam" id="PF14769">
    <property type="entry name" value="CLAMP"/>
    <property type="match status" value="1"/>
</dbReference>
<evidence type="ECO:0000313" key="4">
    <source>
        <dbReference type="Proteomes" id="UP001165740"/>
    </source>
</evidence>
<protein>
    <submittedName>
        <fullName evidence="5">Ciliary-associated calcium-binding coiled-coil protein 1-like isoform X1</fullName>
    </submittedName>
</protein>
<dbReference type="GeneID" id="106073458"/>
<name>A0A2C9M4X6_BIOGL</name>
<dbReference type="Proteomes" id="UP001165740">
    <property type="component" value="Chromosome 1"/>
</dbReference>
<dbReference type="InterPro" id="IPR032727">
    <property type="entry name" value="CLAMP"/>
</dbReference>
<evidence type="ECO:0000313" key="5">
    <source>
        <dbReference type="RefSeq" id="XP_013089476.1"/>
    </source>
</evidence>
<dbReference type="Proteomes" id="UP000076420">
    <property type="component" value="Unassembled WGS sequence"/>
</dbReference>
<dbReference type="OMA" id="TELMACT"/>
<evidence type="ECO:0000313" key="2">
    <source>
        <dbReference type="EnsemblMetazoa" id="BGLB038574-PC"/>
    </source>
</evidence>